<reference evidence="2 3" key="1">
    <citation type="submission" date="2015-12" db="EMBL/GenBank/DDBJ databases">
        <title>Genome sequence of Tistrella mobilis MCCC 1A02139.</title>
        <authorList>
            <person name="Lu L."/>
            <person name="Lai Q."/>
            <person name="Shao Z."/>
            <person name="Qian P."/>
        </authorList>
    </citation>
    <scope>NUCLEOTIDE SEQUENCE [LARGE SCALE GENOMIC DNA]</scope>
    <source>
        <strain evidence="2 3">MCCC 1A02139</strain>
    </source>
</reference>
<dbReference type="InterPro" id="IPR026888">
    <property type="entry name" value="AcetylCoA_hyd_C"/>
</dbReference>
<dbReference type="InterPro" id="IPR037171">
    <property type="entry name" value="NagB/RpiA_transferase-like"/>
</dbReference>
<evidence type="ECO:0000259" key="1">
    <source>
        <dbReference type="Pfam" id="PF13336"/>
    </source>
</evidence>
<dbReference type="Proteomes" id="UP000075787">
    <property type="component" value="Unassembled WGS sequence"/>
</dbReference>
<accession>A0A162LGR0</accession>
<dbReference type="PANTHER" id="PTHR21432">
    <property type="entry name" value="ACETYL-COA HYDROLASE-RELATED"/>
    <property type="match status" value="1"/>
</dbReference>
<evidence type="ECO:0000313" key="2">
    <source>
        <dbReference type="EMBL" id="KYO54912.1"/>
    </source>
</evidence>
<dbReference type="OrthoDB" id="9801795at2"/>
<dbReference type="Gene3D" id="3.40.1080.10">
    <property type="entry name" value="Glutaconate Coenzyme A-transferase"/>
    <property type="match status" value="1"/>
</dbReference>
<comment type="caution">
    <text evidence="2">The sequence shown here is derived from an EMBL/GenBank/DDBJ whole genome shotgun (WGS) entry which is preliminary data.</text>
</comment>
<feature type="domain" description="Acetyl-CoA hydrolase/transferase C-terminal" evidence="1">
    <location>
        <begin position="260"/>
        <end position="411"/>
    </location>
</feature>
<name>A0A162LGR0_9PROT</name>
<dbReference type="InterPro" id="IPR046433">
    <property type="entry name" value="ActCoA_hydro"/>
</dbReference>
<gene>
    <name evidence="2" type="ORF">AUP44_24475</name>
</gene>
<dbReference type="EMBL" id="LPZR01000076">
    <property type="protein sequence ID" value="KYO54912.1"/>
    <property type="molecule type" value="Genomic_DNA"/>
</dbReference>
<dbReference type="SUPFAM" id="SSF100950">
    <property type="entry name" value="NagB/RpiA/CoA transferase-like"/>
    <property type="match status" value="2"/>
</dbReference>
<dbReference type="GO" id="GO:0006083">
    <property type="term" value="P:acetate metabolic process"/>
    <property type="evidence" value="ECO:0007669"/>
    <property type="project" value="InterPro"/>
</dbReference>
<dbReference type="InterPro" id="IPR038460">
    <property type="entry name" value="AcetylCoA_hyd_C_sf"/>
</dbReference>
<dbReference type="GO" id="GO:0008775">
    <property type="term" value="F:acetate CoA-transferase activity"/>
    <property type="evidence" value="ECO:0007669"/>
    <property type="project" value="InterPro"/>
</dbReference>
<dbReference type="Gene3D" id="3.40.1080.20">
    <property type="entry name" value="Acetyl-CoA hydrolase/transferase C-terminal domain"/>
    <property type="match status" value="1"/>
</dbReference>
<evidence type="ECO:0000313" key="3">
    <source>
        <dbReference type="Proteomes" id="UP000075787"/>
    </source>
</evidence>
<dbReference type="AlphaFoldDB" id="A0A162LGR0"/>
<sequence length="420" mass="44032">MMTSSMSPLPLIDLDGLARALAPARRIYTAGCAGEPTGVLAALGACGALRDKTLTGVFIPGVNRLDLAALDPTLTVESIFITPALRRGFEAGRVRHLPLAYVDTYHHLQASPIDAALFTVAPPRDGMVSLAMAHDFTPAVAAGRARLYGVILPDLPEPRDGIRIPIDRFSGLIDSDGLPAGLPPDRDDPVQARIGARIAGLIEDGATIQTGIGAAPAALLRALKDHRNLGLHAGMVTAAGLELLEAGVASRGITTGVALGTPDFHQRIARAERVRFRPVAETHDIARLGALPRLVAVNGAIEVDLFGQASAEMIGGRQISGQGGLVDFLRGARRSAGGKAVVALASTAAGGARSRIVPVLESGTVVSIQRADIDIVVTEYGCADLRGCDLDMRAERLIAVAAPEFQGELERAWSRIRRQI</sequence>
<dbReference type="Pfam" id="PF13336">
    <property type="entry name" value="AcetylCoA_hyd_C"/>
    <property type="match status" value="1"/>
</dbReference>
<protein>
    <recommendedName>
        <fullName evidence="1">Acetyl-CoA hydrolase/transferase C-terminal domain-containing protein</fullName>
    </recommendedName>
</protein>
<dbReference type="Gene3D" id="3.30.750.70">
    <property type="entry name" value="4-hydroxybutyrate coenzyme like domains"/>
    <property type="match status" value="1"/>
</dbReference>
<proteinExistence type="predicted"/>
<dbReference type="PANTHER" id="PTHR21432:SF20">
    <property type="entry name" value="ACETYL-COA HYDROLASE"/>
    <property type="match status" value="1"/>
</dbReference>
<organism evidence="2 3">
    <name type="scientific">Tistrella mobilis</name>
    <dbReference type="NCBI Taxonomy" id="171437"/>
    <lineage>
        <taxon>Bacteria</taxon>
        <taxon>Pseudomonadati</taxon>
        <taxon>Pseudomonadota</taxon>
        <taxon>Alphaproteobacteria</taxon>
        <taxon>Geminicoccales</taxon>
        <taxon>Geminicoccaceae</taxon>
        <taxon>Tistrella</taxon>
    </lineage>
</organism>